<keyword evidence="3 5" id="KW-0371">Homeobox</keyword>
<dbReference type="PROSITE" id="PS50071">
    <property type="entry name" value="HOMEOBOX_2"/>
    <property type="match status" value="1"/>
</dbReference>
<dbReference type="AlphaFoldDB" id="A0A9P6LYQ9"/>
<feature type="compositionally biased region" description="Basic and acidic residues" evidence="7">
    <location>
        <begin position="265"/>
        <end position="280"/>
    </location>
</feature>
<dbReference type="OrthoDB" id="6159439at2759"/>
<dbReference type="CDD" id="cd00086">
    <property type="entry name" value="homeodomain"/>
    <property type="match status" value="1"/>
</dbReference>
<organism evidence="9 10">
    <name type="scientific">Modicella reniformis</name>
    <dbReference type="NCBI Taxonomy" id="1440133"/>
    <lineage>
        <taxon>Eukaryota</taxon>
        <taxon>Fungi</taxon>
        <taxon>Fungi incertae sedis</taxon>
        <taxon>Mucoromycota</taxon>
        <taxon>Mortierellomycotina</taxon>
        <taxon>Mortierellomycetes</taxon>
        <taxon>Mortierellales</taxon>
        <taxon>Mortierellaceae</taxon>
        <taxon>Modicella</taxon>
    </lineage>
</organism>
<dbReference type="Proteomes" id="UP000749646">
    <property type="component" value="Unassembled WGS sequence"/>
</dbReference>
<feature type="region of interest" description="Disordered" evidence="7">
    <location>
        <begin position="213"/>
        <end position="234"/>
    </location>
</feature>
<dbReference type="InterPro" id="IPR001356">
    <property type="entry name" value="HD"/>
</dbReference>
<feature type="region of interest" description="Disordered" evidence="7">
    <location>
        <begin position="139"/>
        <end position="158"/>
    </location>
</feature>
<dbReference type="GO" id="GO:0000978">
    <property type="term" value="F:RNA polymerase II cis-regulatory region sequence-specific DNA binding"/>
    <property type="evidence" value="ECO:0007669"/>
    <property type="project" value="TreeGrafter"/>
</dbReference>
<feature type="compositionally biased region" description="Acidic residues" evidence="7">
    <location>
        <begin position="74"/>
        <end position="84"/>
    </location>
</feature>
<evidence type="ECO:0000256" key="7">
    <source>
        <dbReference type="SAM" id="MobiDB-lite"/>
    </source>
</evidence>
<dbReference type="PROSITE" id="PS00027">
    <property type="entry name" value="HOMEOBOX_1"/>
    <property type="match status" value="1"/>
</dbReference>
<dbReference type="InterPro" id="IPR017970">
    <property type="entry name" value="Homeobox_CS"/>
</dbReference>
<dbReference type="GO" id="GO:0030154">
    <property type="term" value="P:cell differentiation"/>
    <property type="evidence" value="ECO:0007669"/>
    <property type="project" value="TreeGrafter"/>
</dbReference>
<dbReference type="GO" id="GO:0005634">
    <property type="term" value="C:nucleus"/>
    <property type="evidence" value="ECO:0007669"/>
    <property type="project" value="UniProtKB-SubCell"/>
</dbReference>
<dbReference type="SMART" id="SM00389">
    <property type="entry name" value="HOX"/>
    <property type="match status" value="1"/>
</dbReference>
<feature type="compositionally biased region" description="Basic residues" evidence="7">
    <location>
        <begin position="336"/>
        <end position="346"/>
    </location>
</feature>
<dbReference type="PANTHER" id="PTHR24324">
    <property type="entry name" value="HOMEOBOX PROTEIN HHEX"/>
    <property type="match status" value="1"/>
</dbReference>
<feature type="non-terminal residue" evidence="9">
    <location>
        <position position="1"/>
    </location>
</feature>
<reference evidence="9" key="1">
    <citation type="journal article" date="2020" name="Fungal Divers.">
        <title>Resolving the Mortierellaceae phylogeny through synthesis of multi-gene phylogenetics and phylogenomics.</title>
        <authorList>
            <person name="Vandepol N."/>
            <person name="Liber J."/>
            <person name="Desiro A."/>
            <person name="Na H."/>
            <person name="Kennedy M."/>
            <person name="Barry K."/>
            <person name="Grigoriev I.V."/>
            <person name="Miller A.N."/>
            <person name="O'Donnell K."/>
            <person name="Stajich J.E."/>
            <person name="Bonito G."/>
        </authorList>
    </citation>
    <scope>NUCLEOTIDE SEQUENCE</scope>
    <source>
        <strain evidence="9">MES-2147</strain>
    </source>
</reference>
<dbReference type="GO" id="GO:0000981">
    <property type="term" value="F:DNA-binding transcription factor activity, RNA polymerase II-specific"/>
    <property type="evidence" value="ECO:0007669"/>
    <property type="project" value="InterPro"/>
</dbReference>
<keyword evidence="10" id="KW-1185">Reference proteome</keyword>
<feature type="region of interest" description="Disordered" evidence="7">
    <location>
        <begin position="69"/>
        <end position="109"/>
    </location>
</feature>
<evidence type="ECO:0000256" key="1">
    <source>
        <dbReference type="ARBA" id="ARBA00004123"/>
    </source>
</evidence>
<evidence type="ECO:0000313" key="9">
    <source>
        <dbReference type="EMBL" id="KAF9951975.1"/>
    </source>
</evidence>
<feature type="region of interest" description="Disordered" evidence="7">
    <location>
        <begin position="263"/>
        <end position="346"/>
    </location>
</feature>
<proteinExistence type="predicted"/>
<dbReference type="Gene3D" id="1.10.10.60">
    <property type="entry name" value="Homeodomain-like"/>
    <property type="match status" value="1"/>
</dbReference>
<evidence type="ECO:0000259" key="8">
    <source>
        <dbReference type="PROSITE" id="PS50071"/>
    </source>
</evidence>
<gene>
    <name evidence="9" type="ORF">BGZ65_005617</name>
</gene>
<sequence>MSSSSRRRRLTMDETEYLLAQFYKNEKPKTKERLVFAKELNLHPRTIQVWFQNRRAKLKRDDSLARALYPQLSEEGDNEDDGEGEEIRRDESMQKGYGEPLENLGDNDADEDAEIYRRKHQNEERKGRHVCGDDDFEATAAKDEDSNGGVKGSSHTRQSLATIVKEKLKRRDDVSHRGAGTETFIGCERSDAGLDWLLDSELERVPMSERFDLTTCASGNNGSGSSKTKSDEDDVKDNAEYCDMTTLDLGLDLMYELIFGPPTDAHTRGGDYHSTKRVGDDDGGIAALPVPSIIKSGESSITSATPIEGEDHEDKRSNAQEVEERQLPSDALSRVPRSKTKKHPYP</sequence>
<evidence type="ECO:0000256" key="2">
    <source>
        <dbReference type="ARBA" id="ARBA00023125"/>
    </source>
</evidence>
<evidence type="ECO:0000313" key="10">
    <source>
        <dbReference type="Proteomes" id="UP000749646"/>
    </source>
</evidence>
<evidence type="ECO:0000256" key="3">
    <source>
        <dbReference type="ARBA" id="ARBA00023155"/>
    </source>
</evidence>
<evidence type="ECO:0000256" key="4">
    <source>
        <dbReference type="ARBA" id="ARBA00023242"/>
    </source>
</evidence>
<dbReference type="PANTHER" id="PTHR24324:SF5">
    <property type="entry name" value="HEMATOPOIETICALLY-EXPRESSED HOMEOBOX PROTEIN HHEX"/>
    <property type="match status" value="1"/>
</dbReference>
<keyword evidence="4 5" id="KW-0539">Nucleus</keyword>
<dbReference type="Pfam" id="PF00046">
    <property type="entry name" value="Homeodomain"/>
    <property type="match status" value="1"/>
</dbReference>
<protein>
    <recommendedName>
        <fullName evidence="8">Homeobox domain-containing protein</fullName>
    </recommendedName>
</protein>
<feature type="domain" description="Homeobox" evidence="8">
    <location>
        <begin position="1"/>
        <end position="61"/>
    </location>
</feature>
<dbReference type="EMBL" id="JAAAHW010007034">
    <property type="protein sequence ID" value="KAF9951975.1"/>
    <property type="molecule type" value="Genomic_DNA"/>
</dbReference>
<evidence type="ECO:0000256" key="5">
    <source>
        <dbReference type="PROSITE-ProRule" id="PRU00108"/>
    </source>
</evidence>
<feature type="compositionally biased region" description="Basic and acidic residues" evidence="7">
    <location>
        <begin position="312"/>
        <end position="327"/>
    </location>
</feature>
<dbReference type="InterPro" id="IPR051000">
    <property type="entry name" value="Homeobox_DNA-bind_prot"/>
</dbReference>
<dbReference type="SUPFAM" id="SSF46689">
    <property type="entry name" value="Homeodomain-like"/>
    <property type="match status" value="1"/>
</dbReference>
<name>A0A9P6LYQ9_9FUNG</name>
<feature type="DNA-binding region" description="Homeobox" evidence="5">
    <location>
        <begin position="3"/>
        <end position="62"/>
    </location>
</feature>
<accession>A0A9P6LYQ9</accession>
<keyword evidence="2 5" id="KW-0238">DNA-binding</keyword>
<comment type="caution">
    <text evidence="9">The sequence shown here is derived from an EMBL/GenBank/DDBJ whole genome shotgun (WGS) entry which is preliminary data.</text>
</comment>
<comment type="subcellular location">
    <subcellularLocation>
        <location evidence="1 5 6">Nucleus</location>
    </subcellularLocation>
</comment>
<dbReference type="InterPro" id="IPR009057">
    <property type="entry name" value="Homeodomain-like_sf"/>
</dbReference>
<evidence type="ECO:0000256" key="6">
    <source>
        <dbReference type="RuleBase" id="RU000682"/>
    </source>
</evidence>